<organism evidence="9 10">
    <name type="scientific">Methylotenera versatilis (strain 301)</name>
    <dbReference type="NCBI Taxonomy" id="666681"/>
    <lineage>
        <taxon>Bacteria</taxon>
        <taxon>Pseudomonadati</taxon>
        <taxon>Pseudomonadota</taxon>
        <taxon>Betaproteobacteria</taxon>
        <taxon>Nitrosomonadales</taxon>
        <taxon>Methylophilaceae</taxon>
        <taxon>Methylotenera</taxon>
    </lineage>
</organism>
<feature type="chain" id="PRO_5003094778" evidence="7">
    <location>
        <begin position="24"/>
        <end position="207"/>
    </location>
</feature>
<dbReference type="Pfam" id="PF00034">
    <property type="entry name" value="Cytochrom_C"/>
    <property type="match status" value="1"/>
</dbReference>
<keyword evidence="3 6" id="KW-0479">Metal-binding</keyword>
<evidence type="ECO:0000256" key="5">
    <source>
        <dbReference type="ARBA" id="ARBA00023004"/>
    </source>
</evidence>
<gene>
    <name evidence="9" type="ordered locus">M301_1845</name>
</gene>
<dbReference type="OrthoDB" id="9811281at2"/>
<dbReference type="SUPFAM" id="SSF46626">
    <property type="entry name" value="Cytochrome c"/>
    <property type="match status" value="2"/>
</dbReference>
<dbReference type="EMBL" id="CP002056">
    <property type="protein sequence ID" value="ADI30219.1"/>
    <property type="molecule type" value="Genomic_DNA"/>
</dbReference>
<feature type="domain" description="Cytochrome c" evidence="8">
    <location>
        <begin position="123"/>
        <end position="207"/>
    </location>
</feature>
<accession>D7DJI4</accession>
<evidence type="ECO:0000256" key="3">
    <source>
        <dbReference type="ARBA" id="ARBA00022723"/>
    </source>
</evidence>
<reference evidence="9 10" key="2">
    <citation type="journal article" date="2011" name="J. Bacteriol.">
        <title>Genomes of three methylotrophs from a single niche uncover genetic and metabolic divergence of Methylophilaceae.</title>
        <authorList>
            <person name="Lapidus A."/>
            <person name="Clum A."/>
            <person name="Labutti K."/>
            <person name="Kaluzhnaya M.G."/>
            <person name="Lim S."/>
            <person name="Beck D.A."/>
            <person name="Glavina Del Rio T."/>
            <person name="Nolan M."/>
            <person name="Mavromatis K."/>
            <person name="Huntemann M."/>
            <person name="Lucas S."/>
            <person name="Lidstrom M.E."/>
            <person name="Ivanova N."/>
            <person name="Chistoserdova L."/>
        </authorList>
    </citation>
    <scope>NUCLEOTIDE SEQUENCE [LARGE SCALE GENOMIC DNA]</scope>
    <source>
        <strain evidence="9 10">301</strain>
    </source>
</reference>
<evidence type="ECO:0000313" key="10">
    <source>
        <dbReference type="Proteomes" id="UP000000383"/>
    </source>
</evidence>
<keyword evidence="10" id="KW-1185">Reference proteome</keyword>
<dbReference type="PROSITE" id="PS51007">
    <property type="entry name" value="CYTC"/>
    <property type="match status" value="1"/>
</dbReference>
<evidence type="ECO:0000256" key="1">
    <source>
        <dbReference type="ARBA" id="ARBA00022448"/>
    </source>
</evidence>
<keyword evidence="2 6" id="KW-0349">Heme</keyword>
<comment type="PTM">
    <text evidence="6">Binds 1 heme c group covalently per subunit.</text>
</comment>
<keyword evidence="1" id="KW-0813">Transport</keyword>
<evidence type="ECO:0000256" key="4">
    <source>
        <dbReference type="ARBA" id="ARBA00022982"/>
    </source>
</evidence>
<protein>
    <submittedName>
        <fullName evidence="9">Cytochrome c class I</fullName>
    </submittedName>
</protein>
<feature type="binding site" description="covalent" evidence="6">
    <location>
        <position position="137"/>
    </location>
    <ligand>
        <name>heme c</name>
        <dbReference type="ChEBI" id="CHEBI:61717"/>
    </ligand>
</feature>
<name>D7DJI4_METV0</name>
<dbReference type="InterPro" id="IPR002324">
    <property type="entry name" value="Cyt_c_ID"/>
</dbReference>
<evidence type="ECO:0000256" key="2">
    <source>
        <dbReference type="ARBA" id="ARBA00022617"/>
    </source>
</evidence>
<keyword evidence="4" id="KW-0249">Electron transport</keyword>
<dbReference type="Gene3D" id="1.10.760.10">
    <property type="entry name" value="Cytochrome c-like domain"/>
    <property type="match status" value="2"/>
</dbReference>
<feature type="signal peptide" evidence="7">
    <location>
        <begin position="1"/>
        <end position="23"/>
    </location>
</feature>
<keyword evidence="5 6" id="KW-0408">Iron</keyword>
<dbReference type="eggNOG" id="COG4654">
    <property type="taxonomic scope" value="Bacteria"/>
</dbReference>
<dbReference type="STRING" id="666681.M301_1845"/>
<sequence length="207" mass="22359" precursor="true">MLKNMTTKFVIAALFLISIQGIAAPRSIELPEETAKFKESIHPGYIIAQQKCSICHSADYINLQPSGMNLKQWTAEVTKMQHAYGAPITDDDIKVIGQYLATTYGNEKLAAITTSVATTTPVASAIDVKTLLANNACLGCHALSQKIVGPAYHDVAERYRKNPKALETVMANIKAGGANKWSAVPMPPFPALTDAELKVLAQFVLSQ</sequence>
<dbReference type="HOGENOM" id="CLU_1325412_0_0_4"/>
<feature type="binding site" description="covalent" evidence="6">
    <location>
        <position position="141"/>
    </location>
    <ligand>
        <name>heme c</name>
        <dbReference type="ChEBI" id="CHEBI:61717"/>
    </ligand>
</feature>
<evidence type="ECO:0000256" key="7">
    <source>
        <dbReference type="SAM" id="SignalP"/>
    </source>
</evidence>
<dbReference type="InterPro" id="IPR036909">
    <property type="entry name" value="Cyt_c-like_dom_sf"/>
</dbReference>
<keyword evidence="7" id="KW-0732">Signal</keyword>
<dbReference type="GO" id="GO:0005506">
    <property type="term" value="F:iron ion binding"/>
    <property type="evidence" value="ECO:0007669"/>
    <property type="project" value="InterPro"/>
</dbReference>
<evidence type="ECO:0000313" key="9">
    <source>
        <dbReference type="EMBL" id="ADI30219.1"/>
    </source>
</evidence>
<evidence type="ECO:0000259" key="8">
    <source>
        <dbReference type="PROSITE" id="PS51007"/>
    </source>
</evidence>
<dbReference type="RefSeq" id="WP_013148531.1">
    <property type="nucleotide sequence ID" value="NC_014207.1"/>
</dbReference>
<proteinExistence type="predicted"/>
<feature type="binding site" description="covalent" evidence="6">
    <location>
        <position position="186"/>
    </location>
    <ligand>
        <name>heme c</name>
        <dbReference type="ChEBI" id="CHEBI:61717"/>
    </ligand>
</feature>
<dbReference type="KEGG" id="meh:M301_1845"/>
<evidence type="ECO:0000256" key="6">
    <source>
        <dbReference type="PIRSR" id="PIRSR602324-1"/>
    </source>
</evidence>
<dbReference type="GO" id="GO:0009055">
    <property type="term" value="F:electron transfer activity"/>
    <property type="evidence" value="ECO:0007669"/>
    <property type="project" value="InterPro"/>
</dbReference>
<dbReference type="GO" id="GO:0020037">
    <property type="term" value="F:heme binding"/>
    <property type="evidence" value="ECO:0007669"/>
    <property type="project" value="InterPro"/>
</dbReference>
<reference evidence="10" key="1">
    <citation type="submission" date="2010-05" db="EMBL/GenBank/DDBJ databases">
        <title>Complete sequence of Methylotenera sp. 301.</title>
        <authorList>
            <person name="Lucas S."/>
            <person name="Copeland A."/>
            <person name="Lapidus A."/>
            <person name="Cheng J.-F."/>
            <person name="Bruce D."/>
            <person name="Goodwin L."/>
            <person name="Pitluck S."/>
            <person name="Clum A."/>
            <person name="Land M."/>
            <person name="Hauser L."/>
            <person name="Kyrpides N."/>
            <person name="Ivanova N."/>
            <person name="Chistoservova L."/>
            <person name="Kalyuzhnaya M."/>
            <person name="Woyke T."/>
        </authorList>
    </citation>
    <scope>NUCLEOTIDE SEQUENCE [LARGE SCALE GENOMIC DNA]</scope>
    <source>
        <strain evidence="10">301</strain>
    </source>
</reference>
<dbReference type="Proteomes" id="UP000000383">
    <property type="component" value="Chromosome"/>
</dbReference>
<dbReference type="InterPro" id="IPR009056">
    <property type="entry name" value="Cyt_c-like_dom"/>
</dbReference>
<dbReference type="AlphaFoldDB" id="D7DJI4"/>
<dbReference type="PRINTS" id="PR00606">
    <property type="entry name" value="CYTCHROMECID"/>
</dbReference>